<dbReference type="Proteomes" id="UP000244060">
    <property type="component" value="Unassembled WGS sequence"/>
</dbReference>
<comment type="catalytic activity">
    <reaction evidence="9">
        <text>N-acetyl-D-glucosamine + ATP = N-acetyl-D-glucosamine 6-phosphate + ADP + H(+)</text>
        <dbReference type="Rhea" id="RHEA:17417"/>
        <dbReference type="ChEBI" id="CHEBI:15378"/>
        <dbReference type="ChEBI" id="CHEBI:30616"/>
        <dbReference type="ChEBI" id="CHEBI:57513"/>
        <dbReference type="ChEBI" id="CHEBI:456216"/>
        <dbReference type="ChEBI" id="CHEBI:506227"/>
        <dbReference type="EC" id="2.7.1.59"/>
    </reaction>
</comment>
<protein>
    <recommendedName>
        <fullName evidence="1">N-acetylglucosamine kinase</fullName>
        <ecNumber evidence="1">2.7.1.59</ecNumber>
    </recommendedName>
</protein>
<dbReference type="GO" id="GO:0045127">
    <property type="term" value="F:N-acetylglucosamine kinase activity"/>
    <property type="evidence" value="ECO:0007669"/>
    <property type="project" value="UniProtKB-EC"/>
</dbReference>
<evidence type="ECO:0000256" key="3">
    <source>
        <dbReference type="ARBA" id="ARBA00022723"/>
    </source>
</evidence>
<reference evidence="10 11" key="1">
    <citation type="submission" date="2018-04" db="EMBL/GenBank/DDBJ databases">
        <title>Genomic Encyclopedia of Type Strains, Phase III (KMG-III): the genomes of soil and plant-associated and newly described type strains.</title>
        <authorList>
            <person name="Whitman W."/>
        </authorList>
    </citation>
    <scope>NUCLEOTIDE SEQUENCE [LARGE SCALE GENOMIC DNA]</scope>
    <source>
        <strain evidence="10 11">KA25</strain>
    </source>
</reference>
<keyword evidence="2" id="KW-0808">Transferase</keyword>
<keyword evidence="5 10" id="KW-0418">Kinase</keyword>
<dbReference type="Pfam" id="PF00480">
    <property type="entry name" value="ROK"/>
    <property type="match status" value="1"/>
</dbReference>
<dbReference type="SUPFAM" id="SSF53067">
    <property type="entry name" value="Actin-like ATPase domain"/>
    <property type="match status" value="1"/>
</dbReference>
<dbReference type="EC" id="2.7.1.59" evidence="1"/>
<evidence type="ECO:0000256" key="1">
    <source>
        <dbReference type="ARBA" id="ARBA00012122"/>
    </source>
</evidence>
<evidence type="ECO:0000313" key="10">
    <source>
        <dbReference type="EMBL" id="PTR18782.1"/>
    </source>
</evidence>
<dbReference type="PANTHER" id="PTHR18964:SF162">
    <property type="entry name" value="N-ACETYL-D-GLUCOSAMINE KINASE"/>
    <property type="match status" value="1"/>
</dbReference>
<keyword evidence="3" id="KW-0479">Metal-binding</keyword>
<evidence type="ECO:0000256" key="5">
    <source>
        <dbReference type="ARBA" id="ARBA00022777"/>
    </source>
</evidence>
<evidence type="ECO:0000256" key="2">
    <source>
        <dbReference type="ARBA" id="ARBA00022679"/>
    </source>
</evidence>
<name>A0A2T5K8W2_9RHOB</name>
<dbReference type="Gene3D" id="3.30.420.40">
    <property type="match status" value="2"/>
</dbReference>
<evidence type="ECO:0000313" key="11">
    <source>
        <dbReference type="Proteomes" id="UP000244060"/>
    </source>
</evidence>
<dbReference type="InterPro" id="IPR000600">
    <property type="entry name" value="ROK"/>
</dbReference>
<dbReference type="GO" id="GO:0005524">
    <property type="term" value="F:ATP binding"/>
    <property type="evidence" value="ECO:0007669"/>
    <property type="project" value="UniProtKB-KW"/>
</dbReference>
<evidence type="ECO:0000256" key="6">
    <source>
        <dbReference type="ARBA" id="ARBA00022833"/>
    </source>
</evidence>
<evidence type="ECO:0000256" key="4">
    <source>
        <dbReference type="ARBA" id="ARBA00022741"/>
    </source>
</evidence>
<proteinExistence type="predicted"/>
<keyword evidence="7" id="KW-0067">ATP-binding</keyword>
<sequence length="295" mass="30346">MLIAFDIGGSRIRAARVFAPDHLEPLGELPMPPSFPGFIRALGQLVPRASRAVAISIAGVIDPASGRLTSANLPAVNGRRLAGDLAAALGRPVWIGNDADCFVLTEARRGVARGHRNVFGIILGSGVGGGLVLDGALVAGAGGITGEWGHGPVLDQRPLGHDLPRLRCGCGQTGCLDTVGGARGIERLHLHLSGRGLESREILSAWRAGEMAAAETVSVWLELVSGPLAVVLNVVGSSVVPVGGGLANDRDLVAALDRAVRQRLLRPTTEPVLRPAIHPEPGLVGAALAGLETFG</sequence>
<gene>
    <name evidence="10" type="ORF">C8J28_107209</name>
</gene>
<dbReference type="PANTHER" id="PTHR18964">
    <property type="entry name" value="ROK (REPRESSOR, ORF, KINASE) FAMILY"/>
    <property type="match status" value="1"/>
</dbReference>
<evidence type="ECO:0000256" key="9">
    <source>
        <dbReference type="ARBA" id="ARBA00049065"/>
    </source>
</evidence>
<keyword evidence="6" id="KW-0862">Zinc</keyword>
<dbReference type="PROSITE" id="PS01125">
    <property type="entry name" value="ROK"/>
    <property type="match status" value="1"/>
</dbReference>
<evidence type="ECO:0000256" key="8">
    <source>
        <dbReference type="ARBA" id="ARBA00023277"/>
    </source>
</evidence>
<dbReference type="RefSeq" id="WP_101339604.1">
    <property type="nucleotide sequence ID" value="NZ_CP090021.1"/>
</dbReference>
<keyword evidence="11" id="KW-1185">Reference proteome</keyword>
<dbReference type="GO" id="GO:0046872">
    <property type="term" value="F:metal ion binding"/>
    <property type="evidence" value="ECO:0007669"/>
    <property type="project" value="UniProtKB-KW"/>
</dbReference>
<dbReference type="EMBL" id="QAOT01000007">
    <property type="protein sequence ID" value="PTR18782.1"/>
    <property type="molecule type" value="Genomic_DNA"/>
</dbReference>
<keyword evidence="8" id="KW-0119">Carbohydrate metabolism</keyword>
<dbReference type="InterPro" id="IPR049874">
    <property type="entry name" value="ROK_cs"/>
</dbReference>
<dbReference type="OrthoDB" id="9810372at2"/>
<dbReference type="InterPro" id="IPR043129">
    <property type="entry name" value="ATPase_NBD"/>
</dbReference>
<dbReference type="AlphaFoldDB" id="A0A2T5K8W2"/>
<comment type="caution">
    <text evidence="10">The sequence shown here is derived from an EMBL/GenBank/DDBJ whole genome shotgun (WGS) entry which is preliminary data.</text>
</comment>
<evidence type="ECO:0000256" key="7">
    <source>
        <dbReference type="ARBA" id="ARBA00022840"/>
    </source>
</evidence>
<keyword evidence="4" id="KW-0547">Nucleotide-binding</keyword>
<organism evidence="10 11">
    <name type="scientific">Cereibacter azotoformans</name>
    <dbReference type="NCBI Taxonomy" id="43057"/>
    <lineage>
        <taxon>Bacteria</taxon>
        <taxon>Pseudomonadati</taxon>
        <taxon>Pseudomonadota</taxon>
        <taxon>Alphaproteobacteria</taxon>
        <taxon>Rhodobacterales</taxon>
        <taxon>Paracoccaceae</taxon>
        <taxon>Cereibacter</taxon>
    </lineage>
</organism>
<accession>A0A2T5K8W2</accession>